<keyword evidence="3" id="KW-1185">Reference proteome</keyword>
<reference evidence="2 3" key="2">
    <citation type="journal article" date="2016" name="Genome Announc.">
        <title>Complete Genome Sequence of Sphingopyxis macrogoltabida Strain 203N (NBRC 111659), a Polyethylene Glycol Degrader.</title>
        <authorList>
            <person name="Ohtsubo Y."/>
            <person name="Nonoyama S."/>
            <person name="Nagata Y."/>
            <person name="Numata M."/>
            <person name="Tsuchikane K."/>
            <person name="Hosoyama A."/>
            <person name="Yamazoe A."/>
            <person name="Tsuda M."/>
            <person name="Fujita N."/>
            <person name="Kawai F."/>
        </authorList>
    </citation>
    <scope>NUCLEOTIDE SEQUENCE [LARGE SCALE GENOMIC DNA]</scope>
    <source>
        <strain evidence="2 3">203N</strain>
    </source>
</reference>
<dbReference type="EMBL" id="CP013344">
    <property type="protein sequence ID" value="AMU90490.1"/>
    <property type="molecule type" value="Genomic_DNA"/>
</dbReference>
<evidence type="ECO:0000313" key="2">
    <source>
        <dbReference type="EMBL" id="AMU90490.1"/>
    </source>
</evidence>
<feature type="domain" description="PilZ" evidence="1">
    <location>
        <begin position="10"/>
        <end position="86"/>
    </location>
</feature>
<dbReference type="KEGG" id="smaz:LH19_15250"/>
<evidence type="ECO:0000259" key="1">
    <source>
        <dbReference type="Pfam" id="PF07238"/>
    </source>
</evidence>
<sequence>MPFPPPPRARRHARTAVAIDVTVNGVLNHVEGCIRDLSEGGARIDGASLPERTRCEIHYAGQTVYAIVMWSEFDRMGVRFPYELTSGPLYNALERARGQAALPPGQVFLNNRQASFGRRGLMKGDRTY</sequence>
<dbReference type="InterPro" id="IPR009875">
    <property type="entry name" value="PilZ_domain"/>
</dbReference>
<proteinExistence type="predicted"/>
<dbReference type="RefSeq" id="WP_054729435.1">
    <property type="nucleotide sequence ID" value="NZ_CP009429.1"/>
</dbReference>
<name>A0AAC8Z266_SPHMC</name>
<dbReference type="Pfam" id="PF07238">
    <property type="entry name" value="PilZ"/>
    <property type="match status" value="1"/>
</dbReference>
<accession>A0AAC8Z266</accession>
<protein>
    <submittedName>
        <fullName evidence="2">Pilus assembly protein PilZ</fullName>
    </submittedName>
</protein>
<dbReference type="Proteomes" id="UP000076088">
    <property type="component" value="Chromosome"/>
</dbReference>
<evidence type="ECO:0000313" key="3">
    <source>
        <dbReference type="Proteomes" id="UP000076088"/>
    </source>
</evidence>
<organism evidence="2 3">
    <name type="scientific">Sphingopyxis macrogoltabida</name>
    <name type="common">Sphingomonas macrogoltabidus</name>
    <dbReference type="NCBI Taxonomy" id="33050"/>
    <lineage>
        <taxon>Bacteria</taxon>
        <taxon>Pseudomonadati</taxon>
        <taxon>Pseudomonadota</taxon>
        <taxon>Alphaproteobacteria</taxon>
        <taxon>Sphingomonadales</taxon>
        <taxon>Sphingomonadaceae</taxon>
        <taxon>Sphingopyxis</taxon>
    </lineage>
</organism>
<reference evidence="3" key="1">
    <citation type="submission" date="2015-11" db="EMBL/GenBank/DDBJ databases">
        <title>Complete genome sequence of a polyethylene-glycol degrader Sphingopyxis macrogoltabida 203N (NBRC 111659).</title>
        <authorList>
            <person name="Yoshiyuki O."/>
            <person name="Shouta N."/>
            <person name="Nagata Y."/>
            <person name="Numata M."/>
            <person name="Tsuchikane K."/>
            <person name="Hosoyama A."/>
            <person name="Yamazoe A."/>
            <person name="Tsuda M."/>
            <person name="Fujita N."/>
            <person name="Kawai F."/>
        </authorList>
    </citation>
    <scope>NUCLEOTIDE SEQUENCE [LARGE SCALE GENOMIC DNA]</scope>
    <source>
        <strain evidence="3">203N</strain>
    </source>
</reference>
<gene>
    <name evidence="2" type="ORF">ATM17_15820</name>
</gene>
<dbReference type="AlphaFoldDB" id="A0AAC8Z266"/>
<dbReference type="SUPFAM" id="SSF141371">
    <property type="entry name" value="PilZ domain-like"/>
    <property type="match status" value="1"/>
</dbReference>
<dbReference type="GO" id="GO:0035438">
    <property type="term" value="F:cyclic-di-GMP binding"/>
    <property type="evidence" value="ECO:0007669"/>
    <property type="project" value="InterPro"/>
</dbReference>